<organism evidence="4 5">
    <name type="scientific">Pyrocoelia pectoralis</name>
    <dbReference type="NCBI Taxonomy" id="417401"/>
    <lineage>
        <taxon>Eukaryota</taxon>
        <taxon>Metazoa</taxon>
        <taxon>Ecdysozoa</taxon>
        <taxon>Arthropoda</taxon>
        <taxon>Hexapoda</taxon>
        <taxon>Insecta</taxon>
        <taxon>Pterygota</taxon>
        <taxon>Neoptera</taxon>
        <taxon>Endopterygota</taxon>
        <taxon>Coleoptera</taxon>
        <taxon>Polyphaga</taxon>
        <taxon>Elateriformia</taxon>
        <taxon>Elateroidea</taxon>
        <taxon>Lampyridae</taxon>
        <taxon>Lampyrinae</taxon>
        <taxon>Pyrocoelia</taxon>
    </lineage>
</organism>
<accession>A0AAN7ZIK7</accession>
<dbReference type="GO" id="GO:0005740">
    <property type="term" value="C:mitochondrial envelope"/>
    <property type="evidence" value="ECO:0007669"/>
    <property type="project" value="InterPro"/>
</dbReference>
<dbReference type="InterPro" id="IPR036972">
    <property type="entry name" value="Cyt_c_oxidase_su5b_sf"/>
</dbReference>
<feature type="binding site" evidence="3">
    <location>
        <position position="65"/>
    </location>
    <ligand>
        <name>Zn(2+)</name>
        <dbReference type="ChEBI" id="CHEBI:29105"/>
    </ligand>
</feature>
<evidence type="ECO:0000313" key="5">
    <source>
        <dbReference type="Proteomes" id="UP001329430"/>
    </source>
</evidence>
<dbReference type="GO" id="GO:0006123">
    <property type="term" value="P:mitochondrial electron transport, cytochrome c to oxygen"/>
    <property type="evidence" value="ECO:0007669"/>
    <property type="project" value="InterPro"/>
</dbReference>
<dbReference type="PANTHER" id="PTHR10122">
    <property type="entry name" value="CYTOCHROME C OXIDASE SUBUNIT 5B, MITOCHONDRIAL"/>
    <property type="match status" value="1"/>
</dbReference>
<dbReference type="AlphaFoldDB" id="A0AAN7ZIK7"/>
<evidence type="ECO:0008006" key="6">
    <source>
        <dbReference type="Google" id="ProtNLM"/>
    </source>
</evidence>
<proteinExistence type="predicted"/>
<evidence type="ECO:0000256" key="2">
    <source>
        <dbReference type="ARBA" id="ARBA00022833"/>
    </source>
</evidence>
<dbReference type="PANTHER" id="PTHR10122:SF0">
    <property type="entry name" value="CYTOCHROME C OXIDASE SUBUNIT 5B, ISOFORM A-RELATED"/>
    <property type="match status" value="1"/>
</dbReference>
<keyword evidence="2 3" id="KW-0862">Zinc</keyword>
<reference evidence="4 5" key="1">
    <citation type="journal article" date="2024" name="Insects">
        <title>An Improved Chromosome-Level Genome Assembly of the Firefly Pyrocoelia pectoralis.</title>
        <authorList>
            <person name="Fu X."/>
            <person name="Meyer-Rochow V.B."/>
            <person name="Ballantyne L."/>
            <person name="Zhu X."/>
        </authorList>
    </citation>
    <scope>NUCLEOTIDE SEQUENCE [LARGE SCALE GENOMIC DNA]</scope>
    <source>
        <strain evidence="4">XCY_ONT2</strain>
    </source>
</reference>
<keyword evidence="5" id="KW-1185">Reference proteome</keyword>
<dbReference type="PROSITE" id="PS51359">
    <property type="entry name" value="COX5B_2"/>
    <property type="match status" value="1"/>
</dbReference>
<dbReference type="Gene3D" id="2.60.11.10">
    <property type="entry name" value="Cytochrome c oxidase, subunit Vb"/>
    <property type="match status" value="1"/>
</dbReference>
<feature type="binding site" evidence="3">
    <location>
        <position position="41"/>
    </location>
    <ligand>
        <name>Zn(2+)</name>
        <dbReference type="ChEBI" id="CHEBI:29105"/>
    </ligand>
</feature>
<evidence type="ECO:0000313" key="4">
    <source>
        <dbReference type="EMBL" id="KAK5643687.1"/>
    </source>
</evidence>
<comment type="caution">
    <text evidence="4">The sequence shown here is derived from an EMBL/GenBank/DDBJ whole genome shotgun (WGS) entry which is preliminary data.</text>
</comment>
<evidence type="ECO:0000256" key="1">
    <source>
        <dbReference type="ARBA" id="ARBA00022723"/>
    </source>
</evidence>
<dbReference type="GO" id="GO:0045277">
    <property type="term" value="C:respiratory chain complex IV"/>
    <property type="evidence" value="ECO:0007669"/>
    <property type="project" value="InterPro"/>
</dbReference>
<dbReference type="InterPro" id="IPR002124">
    <property type="entry name" value="Cyt_c_oxidase_su5b"/>
</dbReference>
<keyword evidence="1 3" id="KW-0479">Metal-binding</keyword>
<dbReference type="EMBL" id="JAVRBK010000005">
    <property type="protein sequence ID" value="KAK5643687.1"/>
    <property type="molecule type" value="Genomic_DNA"/>
</dbReference>
<sequence>MLALLAGNKDPFDLEGITRGPGTRDCPTEIPSAFDERIIGCICHEKSSSVNYMWLYRGHPKRCECGHWFKLVYKAPV</sequence>
<feature type="binding site" evidence="3">
    <location>
        <position position="63"/>
    </location>
    <ligand>
        <name>Zn(2+)</name>
        <dbReference type="ChEBI" id="CHEBI:29105"/>
    </ligand>
</feature>
<name>A0AAN7ZIK7_9COLE</name>
<feature type="binding site" evidence="3">
    <location>
        <position position="43"/>
    </location>
    <ligand>
        <name>Zn(2+)</name>
        <dbReference type="ChEBI" id="CHEBI:29105"/>
    </ligand>
</feature>
<dbReference type="SUPFAM" id="SSF57802">
    <property type="entry name" value="Rubredoxin-like"/>
    <property type="match status" value="1"/>
</dbReference>
<dbReference type="FunFam" id="2.60.11.10:FF:000004">
    <property type="entry name" value="Cytochrome c oxidase subunit 5B"/>
    <property type="match status" value="1"/>
</dbReference>
<dbReference type="GO" id="GO:0046872">
    <property type="term" value="F:metal ion binding"/>
    <property type="evidence" value="ECO:0007669"/>
    <property type="project" value="UniProtKB-KW"/>
</dbReference>
<dbReference type="Proteomes" id="UP001329430">
    <property type="component" value="Chromosome 5"/>
</dbReference>
<protein>
    <recommendedName>
        <fullName evidence="6">Cytochrome c oxidase subunit Vb</fullName>
    </recommendedName>
</protein>
<evidence type="ECO:0000256" key="3">
    <source>
        <dbReference type="PIRSR" id="PIRSR602124-1"/>
    </source>
</evidence>
<gene>
    <name evidence="4" type="ORF">RI129_007532</name>
</gene>
<dbReference type="Pfam" id="PF01215">
    <property type="entry name" value="COX5B"/>
    <property type="match status" value="1"/>
</dbReference>